<name>X1KI41_9ZZZZ</name>
<accession>X1KI41</accession>
<feature type="non-terminal residue" evidence="1">
    <location>
        <position position="119"/>
    </location>
</feature>
<proteinExistence type="predicted"/>
<evidence type="ECO:0000313" key="1">
    <source>
        <dbReference type="EMBL" id="GAI06712.1"/>
    </source>
</evidence>
<sequence>MKALIKKKPKMQDLKKLADINTGDFVLGDRGEIFKVGKKTKKGFNILHEFNGDWNSYGDIALEDFEWKYLKITKPLEELEEEVFDKIKNLKAKKEEISDSTSLAIYDKNHYLTLKKNCE</sequence>
<organism evidence="1">
    <name type="scientific">marine sediment metagenome</name>
    <dbReference type="NCBI Taxonomy" id="412755"/>
    <lineage>
        <taxon>unclassified sequences</taxon>
        <taxon>metagenomes</taxon>
        <taxon>ecological metagenomes</taxon>
    </lineage>
</organism>
<reference evidence="1" key="1">
    <citation type="journal article" date="2014" name="Front. Microbiol.">
        <title>High frequency of phylogenetically diverse reductive dehalogenase-homologous genes in deep subseafloor sedimentary metagenomes.</title>
        <authorList>
            <person name="Kawai M."/>
            <person name="Futagami T."/>
            <person name="Toyoda A."/>
            <person name="Takaki Y."/>
            <person name="Nishi S."/>
            <person name="Hori S."/>
            <person name="Arai W."/>
            <person name="Tsubouchi T."/>
            <person name="Morono Y."/>
            <person name="Uchiyama I."/>
            <person name="Ito T."/>
            <person name="Fujiyama A."/>
            <person name="Inagaki F."/>
            <person name="Takami H."/>
        </authorList>
    </citation>
    <scope>NUCLEOTIDE SEQUENCE</scope>
    <source>
        <strain evidence="1">Expedition CK06-06</strain>
    </source>
</reference>
<dbReference type="EMBL" id="BARV01011340">
    <property type="protein sequence ID" value="GAI06712.1"/>
    <property type="molecule type" value="Genomic_DNA"/>
</dbReference>
<dbReference type="AlphaFoldDB" id="X1KI41"/>
<protein>
    <submittedName>
        <fullName evidence="1">Uncharacterized protein</fullName>
    </submittedName>
</protein>
<comment type="caution">
    <text evidence="1">The sequence shown here is derived from an EMBL/GenBank/DDBJ whole genome shotgun (WGS) entry which is preliminary data.</text>
</comment>
<gene>
    <name evidence="1" type="ORF">S06H3_21549</name>
</gene>